<dbReference type="EMBL" id="KQ971342">
    <property type="protein sequence ID" value="KYB27565.1"/>
    <property type="molecule type" value="Genomic_DNA"/>
</dbReference>
<organism evidence="1 2">
    <name type="scientific">Tribolium castaneum</name>
    <name type="common">Red flour beetle</name>
    <dbReference type="NCBI Taxonomy" id="7070"/>
    <lineage>
        <taxon>Eukaryota</taxon>
        <taxon>Metazoa</taxon>
        <taxon>Ecdysozoa</taxon>
        <taxon>Arthropoda</taxon>
        <taxon>Hexapoda</taxon>
        <taxon>Insecta</taxon>
        <taxon>Pterygota</taxon>
        <taxon>Neoptera</taxon>
        <taxon>Endopterygota</taxon>
        <taxon>Coleoptera</taxon>
        <taxon>Polyphaga</taxon>
        <taxon>Cucujiformia</taxon>
        <taxon>Tenebrionidae</taxon>
        <taxon>Tenebrionidae incertae sedis</taxon>
        <taxon>Tribolium</taxon>
    </lineage>
</organism>
<accession>A0A139WI99</accession>
<keyword evidence="2" id="KW-1185">Reference proteome</keyword>
<dbReference type="InParanoid" id="A0A139WI99"/>
<evidence type="ECO:0000313" key="1">
    <source>
        <dbReference type="EMBL" id="KYB27565.1"/>
    </source>
</evidence>
<proteinExistence type="predicted"/>
<sequence>MKSVSCLVLTRGKNHKECGGGGAGAAAACKASARCLRDDSTPPPASSAVLDVCPRSRAKAERCPGPGAAAAAAASRSVGGCRRRRLPEVDITSGDPILLQRLPKTRVHLNRHQFISVFFLKLGQEEVNCRNISNFRAKKKTVACAPPAGACTVFPAANPACCCDLVQIDFPDSRNGVSWGRTRTHRASLAAANAPTAPRPAPHFMANADICKPAALNAHITHARGYVTHAPGPPRSC</sequence>
<name>A0A139WI99_TRICA</name>
<reference evidence="1 2" key="2">
    <citation type="journal article" date="2010" name="Nucleic Acids Res.">
        <title>BeetleBase in 2010: revisions to provide comprehensive genomic information for Tribolium castaneum.</title>
        <authorList>
            <person name="Kim H.S."/>
            <person name="Murphy T."/>
            <person name="Xia J."/>
            <person name="Caragea D."/>
            <person name="Park Y."/>
            <person name="Beeman R.W."/>
            <person name="Lorenzen M.D."/>
            <person name="Butcher S."/>
            <person name="Manak J.R."/>
            <person name="Brown S.J."/>
        </authorList>
    </citation>
    <scope>GENOME REANNOTATION</scope>
    <source>
        <strain evidence="1 2">Georgia GA2</strain>
    </source>
</reference>
<dbReference type="PROSITE" id="PS51257">
    <property type="entry name" value="PROKAR_LIPOPROTEIN"/>
    <property type="match status" value="1"/>
</dbReference>
<protein>
    <submittedName>
        <fullName evidence="1">Uncharacterized protein</fullName>
    </submittedName>
</protein>
<dbReference type="AlphaFoldDB" id="A0A139WI99"/>
<gene>
    <name evidence="1" type="primary">AUGUSTUS-3.0.2_33043</name>
    <name evidence="1" type="ORF">TcasGA2_TC033043</name>
</gene>
<evidence type="ECO:0000313" key="2">
    <source>
        <dbReference type="Proteomes" id="UP000007266"/>
    </source>
</evidence>
<dbReference type="Proteomes" id="UP000007266">
    <property type="component" value="Linkage group 5"/>
</dbReference>
<reference evidence="1 2" key="1">
    <citation type="journal article" date="2008" name="Nature">
        <title>The genome of the model beetle and pest Tribolium castaneum.</title>
        <authorList>
            <consortium name="Tribolium Genome Sequencing Consortium"/>
            <person name="Richards S."/>
            <person name="Gibbs R.A."/>
            <person name="Weinstock G.M."/>
            <person name="Brown S.J."/>
            <person name="Denell R."/>
            <person name="Beeman R.W."/>
            <person name="Gibbs R."/>
            <person name="Beeman R.W."/>
            <person name="Brown S.J."/>
            <person name="Bucher G."/>
            <person name="Friedrich M."/>
            <person name="Grimmelikhuijzen C.J."/>
            <person name="Klingler M."/>
            <person name="Lorenzen M."/>
            <person name="Richards S."/>
            <person name="Roth S."/>
            <person name="Schroder R."/>
            <person name="Tautz D."/>
            <person name="Zdobnov E.M."/>
            <person name="Muzny D."/>
            <person name="Gibbs R.A."/>
            <person name="Weinstock G.M."/>
            <person name="Attaway T."/>
            <person name="Bell S."/>
            <person name="Buhay C.J."/>
            <person name="Chandrabose M.N."/>
            <person name="Chavez D."/>
            <person name="Clerk-Blankenburg K.P."/>
            <person name="Cree A."/>
            <person name="Dao M."/>
            <person name="Davis C."/>
            <person name="Chacko J."/>
            <person name="Dinh H."/>
            <person name="Dugan-Rocha S."/>
            <person name="Fowler G."/>
            <person name="Garner T.T."/>
            <person name="Garnes J."/>
            <person name="Gnirke A."/>
            <person name="Hawes A."/>
            <person name="Hernandez J."/>
            <person name="Hines S."/>
            <person name="Holder M."/>
            <person name="Hume J."/>
            <person name="Jhangiani S.N."/>
            <person name="Joshi V."/>
            <person name="Khan Z.M."/>
            <person name="Jackson L."/>
            <person name="Kovar C."/>
            <person name="Kowis A."/>
            <person name="Lee S."/>
            <person name="Lewis L.R."/>
            <person name="Margolis J."/>
            <person name="Morgan M."/>
            <person name="Nazareth L.V."/>
            <person name="Nguyen N."/>
            <person name="Okwuonu G."/>
            <person name="Parker D."/>
            <person name="Richards S."/>
            <person name="Ruiz S.J."/>
            <person name="Santibanez J."/>
            <person name="Savard J."/>
            <person name="Scherer S.E."/>
            <person name="Schneider B."/>
            <person name="Sodergren E."/>
            <person name="Tautz D."/>
            <person name="Vattahil S."/>
            <person name="Villasana D."/>
            <person name="White C.S."/>
            <person name="Wright R."/>
            <person name="Park Y."/>
            <person name="Beeman R.W."/>
            <person name="Lord J."/>
            <person name="Oppert B."/>
            <person name="Lorenzen M."/>
            <person name="Brown S."/>
            <person name="Wang L."/>
            <person name="Savard J."/>
            <person name="Tautz D."/>
            <person name="Richards S."/>
            <person name="Weinstock G."/>
            <person name="Gibbs R.A."/>
            <person name="Liu Y."/>
            <person name="Worley K."/>
            <person name="Weinstock G."/>
            <person name="Elsik C.G."/>
            <person name="Reese J.T."/>
            <person name="Elhaik E."/>
            <person name="Landan G."/>
            <person name="Graur D."/>
            <person name="Arensburger P."/>
            <person name="Atkinson P."/>
            <person name="Beeman R.W."/>
            <person name="Beidler J."/>
            <person name="Brown S.J."/>
            <person name="Demuth J.P."/>
            <person name="Drury D.W."/>
            <person name="Du Y.Z."/>
            <person name="Fujiwara H."/>
            <person name="Lorenzen M."/>
            <person name="Maselli V."/>
            <person name="Osanai M."/>
            <person name="Park Y."/>
            <person name="Robertson H.M."/>
            <person name="Tu Z."/>
            <person name="Wang J.J."/>
            <person name="Wang S."/>
            <person name="Richards S."/>
            <person name="Song H."/>
            <person name="Zhang L."/>
            <person name="Sodergren E."/>
            <person name="Werner D."/>
            <person name="Stanke M."/>
            <person name="Morgenstern B."/>
            <person name="Solovyev V."/>
            <person name="Kosarev P."/>
            <person name="Brown G."/>
            <person name="Chen H.C."/>
            <person name="Ermolaeva O."/>
            <person name="Hlavina W."/>
            <person name="Kapustin Y."/>
            <person name="Kiryutin B."/>
            <person name="Kitts P."/>
            <person name="Maglott D."/>
            <person name="Pruitt K."/>
            <person name="Sapojnikov V."/>
            <person name="Souvorov A."/>
            <person name="Mackey A.J."/>
            <person name="Waterhouse R.M."/>
            <person name="Wyder S."/>
            <person name="Zdobnov E.M."/>
            <person name="Zdobnov E.M."/>
            <person name="Wyder S."/>
            <person name="Kriventseva E.V."/>
            <person name="Kadowaki T."/>
            <person name="Bork P."/>
            <person name="Aranda M."/>
            <person name="Bao R."/>
            <person name="Beermann A."/>
            <person name="Berns N."/>
            <person name="Bolognesi R."/>
            <person name="Bonneton F."/>
            <person name="Bopp D."/>
            <person name="Brown S.J."/>
            <person name="Bucher G."/>
            <person name="Butts T."/>
            <person name="Chaumot A."/>
            <person name="Denell R.E."/>
            <person name="Ferrier D.E."/>
            <person name="Friedrich M."/>
            <person name="Gordon C.M."/>
            <person name="Jindra M."/>
            <person name="Klingler M."/>
            <person name="Lan Q."/>
            <person name="Lattorff H.M."/>
            <person name="Laudet V."/>
            <person name="von Levetsow C."/>
            <person name="Liu Z."/>
            <person name="Lutz R."/>
            <person name="Lynch J.A."/>
            <person name="da Fonseca R.N."/>
            <person name="Posnien N."/>
            <person name="Reuter R."/>
            <person name="Roth S."/>
            <person name="Savard J."/>
            <person name="Schinko J.B."/>
            <person name="Schmitt C."/>
            <person name="Schoppmeier M."/>
            <person name="Schroder R."/>
            <person name="Shippy T.D."/>
            <person name="Simonnet F."/>
            <person name="Marques-Souza H."/>
            <person name="Tautz D."/>
            <person name="Tomoyasu Y."/>
            <person name="Trauner J."/>
            <person name="Van der Zee M."/>
            <person name="Vervoort M."/>
            <person name="Wittkopp N."/>
            <person name="Wimmer E.A."/>
            <person name="Yang X."/>
            <person name="Jones A.K."/>
            <person name="Sattelle D.B."/>
            <person name="Ebert P.R."/>
            <person name="Nelson D."/>
            <person name="Scott J.G."/>
            <person name="Beeman R.W."/>
            <person name="Muthukrishnan S."/>
            <person name="Kramer K.J."/>
            <person name="Arakane Y."/>
            <person name="Beeman R.W."/>
            <person name="Zhu Q."/>
            <person name="Hogenkamp D."/>
            <person name="Dixit R."/>
            <person name="Oppert B."/>
            <person name="Jiang H."/>
            <person name="Zou Z."/>
            <person name="Marshall J."/>
            <person name="Elpidina E."/>
            <person name="Vinokurov K."/>
            <person name="Oppert C."/>
            <person name="Zou Z."/>
            <person name="Evans J."/>
            <person name="Lu Z."/>
            <person name="Zhao P."/>
            <person name="Sumathipala N."/>
            <person name="Altincicek B."/>
            <person name="Vilcinskas A."/>
            <person name="Williams M."/>
            <person name="Hultmark D."/>
            <person name="Hetru C."/>
            <person name="Jiang H."/>
            <person name="Grimmelikhuijzen C.J."/>
            <person name="Hauser F."/>
            <person name="Cazzamali G."/>
            <person name="Williamson M."/>
            <person name="Park Y."/>
            <person name="Li B."/>
            <person name="Tanaka Y."/>
            <person name="Predel R."/>
            <person name="Neupert S."/>
            <person name="Schachtner J."/>
            <person name="Verleyen P."/>
            <person name="Raible F."/>
            <person name="Bork P."/>
            <person name="Friedrich M."/>
            <person name="Walden K.K."/>
            <person name="Robertson H.M."/>
            <person name="Angeli S."/>
            <person name="Foret S."/>
            <person name="Bucher G."/>
            <person name="Schuetz S."/>
            <person name="Maleszka R."/>
            <person name="Wimmer E.A."/>
            <person name="Beeman R.W."/>
            <person name="Lorenzen M."/>
            <person name="Tomoyasu Y."/>
            <person name="Miller S.C."/>
            <person name="Grossmann D."/>
            <person name="Bucher G."/>
        </authorList>
    </citation>
    <scope>NUCLEOTIDE SEQUENCE [LARGE SCALE GENOMIC DNA]</scope>
    <source>
        <strain evidence="1 2">Georgia GA2</strain>
    </source>
</reference>